<reference evidence="4 5" key="1">
    <citation type="submission" date="2020-06" db="EMBL/GenBank/DDBJ databases">
        <title>Anoxygenic phototrophic Chloroflexota member uses a Type I reaction center.</title>
        <authorList>
            <person name="Tsuji J.M."/>
            <person name="Shaw N.A."/>
            <person name="Nagashima S."/>
            <person name="Venkiteswaran J."/>
            <person name="Schiff S.L."/>
            <person name="Hanada S."/>
            <person name="Tank M."/>
            <person name="Neufeld J.D."/>
        </authorList>
    </citation>
    <scope>NUCLEOTIDE SEQUENCE [LARGE SCALE GENOMIC DNA]</scope>
    <source>
        <strain evidence="4">L227-S17</strain>
    </source>
</reference>
<evidence type="ECO:0000259" key="3">
    <source>
        <dbReference type="Pfam" id="PF20042"/>
    </source>
</evidence>
<comment type="caution">
    <text evidence="4">The sequence shown here is derived from an EMBL/GenBank/DDBJ whole genome shotgun (WGS) entry which is preliminary data.</text>
</comment>
<evidence type="ECO:0000259" key="2">
    <source>
        <dbReference type="Pfam" id="PF03050"/>
    </source>
</evidence>
<evidence type="ECO:0000313" key="5">
    <source>
        <dbReference type="Proteomes" id="UP000521676"/>
    </source>
</evidence>
<evidence type="ECO:0000256" key="1">
    <source>
        <dbReference type="SAM" id="MobiDB-lite"/>
    </source>
</evidence>
<feature type="region of interest" description="Disordered" evidence="1">
    <location>
        <begin position="372"/>
        <end position="392"/>
    </location>
</feature>
<dbReference type="InterPro" id="IPR004291">
    <property type="entry name" value="Transposase_IS66_central"/>
</dbReference>
<dbReference type="EMBL" id="JACATZ010000001">
    <property type="protein sequence ID" value="NWJ46891.1"/>
    <property type="molecule type" value="Genomic_DNA"/>
</dbReference>
<feature type="compositionally biased region" description="Basic residues" evidence="1">
    <location>
        <begin position="60"/>
        <end position="72"/>
    </location>
</feature>
<feature type="region of interest" description="Disordered" evidence="1">
    <location>
        <begin position="39"/>
        <end position="90"/>
    </location>
</feature>
<sequence>MTLEEELEQLRIENAQLREQLTSRDALVTQLIERIQTLEARLSQDSHNSSKPPSSDGFKRSPKKRSLRKSSGKKPGGQPGHEGQALKQSENPDAVIAHLPTTCEKCQTDLTKEAALPHFEPRQVFELPTQLKLHVTEHRTYSKKCPTCQTVTKAKFPQSVKNWVQYGPGFRALAVYLITYQLLPYARVCELLNEIYSESLSPGSLVNMIAECYEQLAEPEKTIKTALTQVKVLHCDETGLYVEGKRHWLHVASTPHLTHYAHHLRRGSKATDEIGILPAFQGAAIHDGWSNYLRYACTHGLCNAHHLRELAFVYEQLKQAWAAEFTTLLVDLKEEVEVARARSETSLSSARLAHFEERYQQLIAQGLAANPPPQGGWPCGKRGKPRQSKPKNLLDRLDKQRHQVLLFAYRFDVPFDNNLAERDIRMVKVQQKVSGCFRSQEGASFFCRIRGYLSTMKKQGENLLVALLDTFCGQPPLPKLLV</sequence>
<dbReference type="InterPro" id="IPR052344">
    <property type="entry name" value="Transposase-related"/>
</dbReference>
<dbReference type="Pfam" id="PF20042">
    <property type="entry name" value="DUF6444"/>
    <property type="match status" value="1"/>
</dbReference>
<feature type="domain" description="Transposase IS66 central" evidence="2">
    <location>
        <begin position="165"/>
        <end position="444"/>
    </location>
</feature>
<dbReference type="Pfam" id="PF03050">
    <property type="entry name" value="DDE_Tnp_IS66"/>
    <property type="match status" value="1"/>
</dbReference>
<name>A0A8T7M487_9CHLR</name>
<dbReference type="InterPro" id="IPR045618">
    <property type="entry name" value="DUF6444"/>
</dbReference>
<feature type="compositionally biased region" description="Polar residues" evidence="1">
    <location>
        <begin position="43"/>
        <end position="53"/>
    </location>
</feature>
<accession>A0A8T7M487</accession>
<proteinExistence type="predicted"/>
<dbReference type="NCBIfam" id="NF033517">
    <property type="entry name" value="transpos_IS66"/>
    <property type="match status" value="1"/>
</dbReference>
<organism evidence="4 5">
    <name type="scientific">Candidatus Chlorohelix allophototropha</name>
    <dbReference type="NCBI Taxonomy" id="3003348"/>
    <lineage>
        <taxon>Bacteria</taxon>
        <taxon>Bacillati</taxon>
        <taxon>Chloroflexota</taxon>
        <taxon>Chloroflexia</taxon>
        <taxon>Candidatus Chloroheliales</taxon>
        <taxon>Candidatus Chloroheliaceae</taxon>
        <taxon>Candidatus Chlorohelix</taxon>
    </lineage>
</organism>
<dbReference type="Proteomes" id="UP000521676">
    <property type="component" value="Unassembled WGS sequence"/>
</dbReference>
<protein>
    <submittedName>
        <fullName evidence="4">IS66 family transposase</fullName>
    </submittedName>
</protein>
<dbReference type="PANTHER" id="PTHR33678:SF1">
    <property type="entry name" value="BLL1576 PROTEIN"/>
    <property type="match status" value="1"/>
</dbReference>
<evidence type="ECO:0000313" key="4">
    <source>
        <dbReference type="EMBL" id="NWJ46891.1"/>
    </source>
</evidence>
<feature type="domain" description="DUF6444" evidence="3">
    <location>
        <begin position="8"/>
        <end position="85"/>
    </location>
</feature>
<gene>
    <name evidence="4" type="ORF">HXX08_13580</name>
</gene>
<dbReference type="PANTHER" id="PTHR33678">
    <property type="entry name" value="BLL1576 PROTEIN"/>
    <property type="match status" value="1"/>
</dbReference>
<dbReference type="AlphaFoldDB" id="A0A8T7M487"/>